<dbReference type="RefSeq" id="WP_035082332.1">
    <property type="nucleotide sequence ID" value="NZ_JQGC01000007.1"/>
</dbReference>
<dbReference type="Proteomes" id="UP000028981">
    <property type="component" value="Unassembled WGS sequence"/>
</dbReference>
<name>A0A087M2X6_9HYPH</name>
<accession>A0A087M2X6</accession>
<evidence type="ECO:0000313" key="2">
    <source>
        <dbReference type="Proteomes" id="UP000028981"/>
    </source>
</evidence>
<protein>
    <submittedName>
        <fullName evidence="1">Uncharacterized protein</fullName>
    </submittedName>
</protein>
<gene>
    <name evidence="1" type="ORF">JP75_10065</name>
</gene>
<proteinExistence type="predicted"/>
<evidence type="ECO:0000313" key="1">
    <source>
        <dbReference type="EMBL" id="KFL31229.1"/>
    </source>
</evidence>
<dbReference type="EMBL" id="JQGC01000007">
    <property type="protein sequence ID" value="KFL31229.1"/>
    <property type="molecule type" value="Genomic_DNA"/>
</dbReference>
<comment type="caution">
    <text evidence="1">The sequence shown here is derived from an EMBL/GenBank/DDBJ whole genome shotgun (WGS) entry which is preliminary data.</text>
</comment>
<sequence>MAGSSHLKRIDFVINTHLQAAWNRAGLERLDQTNSVRIEKNALALILSCDPSRSHRYGSWLARWRRQMWSIGGLRSMARIEDLELLSSALSEFDALRHHLPLARRDINQYQSAEEIFAAYQEVHPQEARIMREAERAAAYCASQVLFKKDKWCLVRLGNEQAARWWGRGTRWCTAAHTNNQFDAYASKGDVLVLITPLGRYQLAKHSGEFRDASDQPATLTAVLRMAPSPLRHILLQ</sequence>
<reference evidence="1 2" key="1">
    <citation type="submission" date="2014-08" db="EMBL/GenBank/DDBJ databases">
        <authorList>
            <person name="Hassan Y.I."/>
            <person name="Lepp D."/>
            <person name="Zhou T."/>
        </authorList>
    </citation>
    <scope>NUCLEOTIDE SEQUENCE [LARGE SCALE GENOMIC DNA]</scope>
    <source>
        <strain evidence="1 2">IFO13584</strain>
    </source>
</reference>
<dbReference type="AlphaFoldDB" id="A0A087M2X6"/>
<keyword evidence="2" id="KW-1185">Reference proteome</keyword>
<dbReference type="OrthoDB" id="7948546at2"/>
<organism evidence="1 2">
    <name type="scientific">Devosia riboflavina</name>
    <dbReference type="NCBI Taxonomy" id="46914"/>
    <lineage>
        <taxon>Bacteria</taxon>
        <taxon>Pseudomonadati</taxon>
        <taxon>Pseudomonadota</taxon>
        <taxon>Alphaproteobacteria</taxon>
        <taxon>Hyphomicrobiales</taxon>
        <taxon>Devosiaceae</taxon>
        <taxon>Devosia</taxon>
    </lineage>
</organism>